<gene>
    <name evidence="2" type="ORF">KIK155_LOCUS543</name>
    <name evidence="3" type="ORF">TOA249_LOCUS10912</name>
</gene>
<evidence type="ECO:0000313" key="3">
    <source>
        <dbReference type="EMBL" id="CAF4605583.1"/>
    </source>
</evidence>
<organism evidence="2 4">
    <name type="scientific">Rotaria socialis</name>
    <dbReference type="NCBI Taxonomy" id="392032"/>
    <lineage>
        <taxon>Eukaryota</taxon>
        <taxon>Metazoa</taxon>
        <taxon>Spiralia</taxon>
        <taxon>Gnathifera</taxon>
        <taxon>Rotifera</taxon>
        <taxon>Eurotatoria</taxon>
        <taxon>Bdelloidea</taxon>
        <taxon>Philodinida</taxon>
        <taxon>Philodinidae</taxon>
        <taxon>Rotaria</taxon>
    </lineage>
</organism>
<feature type="region of interest" description="Disordered" evidence="1">
    <location>
        <begin position="415"/>
        <end position="459"/>
    </location>
</feature>
<dbReference type="EMBL" id="CAJNYV010000011">
    <property type="protein sequence ID" value="CAF3321585.1"/>
    <property type="molecule type" value="Genomic_DNA"/>
</dbReference>
<name>A0A817TNB4_9BILA</name>
<comment type="caution">
    <text evidence="2">The sequence shown here is derived from an EMBL/GenBank/DDBJ whole genome shotgun (WGS) entry which is preliminary data.</text>
</comment>
<protein>
    <submittedName>
        <fullName evidence="2">Uncharacterized protein</fullName>
    </submittedName>
</protein>
<sequence length="459" mass="50908">MASNRVGKAGKVVDSTSSSTKVIVARHRSSEATHVLLRELSTQKLVIIPISCLSDAARMKSLSSGRNVSYRDGNGRGQKQGAILIVGSHDDVLAEMNNQTSMNLTNSSQDQQYQVDSFEKNYNNQHGSVSNSSISVESSFVRSLSSSLVQSDLSQDVDFPSLMPTLSPLDTLKTATSNSSPSECSTIVINETSMHGNMIHATGYTTAQDSSSVTPGLAPLKRAKVNVLTNQLTLRAVVPSTTTVKKMAASDALKEIKRLQSLVNSKDDEISKQAEQIKKFKLEVEKNAEYSIFIPTDEIVINWVDYLYESIHKTEIRNQVDLDAIAIGLNIERDTLDLCLELSGTDRISTARQILKNCIDYAVVIREEHCWHNIDENIIFKICRFVREFFGVSHKFNDDYVRESLANMMRKDSWKFRNPDKSKPSAKQLSSTSSKAPSKKDDDTNSSGDGVIYVDDKQF</sequence>
<reference evidence="2" key="1">
    <citation type="submission" date="2021-02" db="EMBL/GenBank/DDBJ databases">
        <authorList>
            <person name="Nowell W R."/>
        </authorList>
    </citation>
    <scope>NUCLEOTIDE SEQUENCE</scope>
</reference>
<evidence type="ECO:0000313" key="2">
    <source>
        <dbReference type="EMBL" id="CAF3321585.1"/>
    </source>
</evidence>
<dbReference type="Proteomes" id="UP000663865">
    <property type="component" value="Unassembled WGS sequence"/>
</dbReference>
<dbReference type="Proteomes" id="UP000663838">
    <property type="component" value="Unassembled WGS sequence"/>
</dbReference>
<dbReference type="EMBL" id="CAJOBS010000578">
    <property type="protein sequence ID" value="CAF4605583.1"/>
    <property type="molecule type" value="Genomic_DNA"/>
</dbReference>
<evidence type="ECO:0000256" key="1">
    <source>
        <dbReference type="SAM" id="MobiDB-lite"/>
    </source>
</evidence>
<dbReference type="AlphaFoldDB" id="A0A817TNB4"/>
<evidence type="ECO:0000313" key="4">
    <source>
        <dbReference type="Proteomes" id="UP000663865"/>
    </source>
</evidence>
<proteinExistence type="predicted"/>
<accession>A0A817TNB4</accession>
<feature type="compositionally biased region" description="Polar residues" evidence="1">
    <location>
        <begin position="425"/>
        <end position="436"/>
    </location>
</feature>